<dbReference type="Proteomes" id="UP000886251">
    <property type="component" value="Unassembled WGS sequence"/>
</dbReference>
<dbReference type="AlphaFoldDB" id="A0A831RHK8"/>
<name>A0A831RHK8_9GAMM</name>
<comment type="caution">
    <text evidence="1">The sequence shown here is derived from an EMBL/GenBank/DDBJ whole genome shotgun (WGS) entry which is preliminary data.</text>
</comment>
<evidence type="ECO:0000313" key="1">
    <source>
        <dbReference type="EMBL" id="HEB95397.1"/>
    </source>
</evidence>
<organism evidence="1">
    <name type="scientific">Sedimenticola thiotaurini</name>
    <dbReference type="NCBI Taxonomy" id="1543721"/>
    <lineage>
        <taxon>Bacteria</taxon>
        <taxon>Pseudomonadati</taxon>
        <taxon>Pseudomonadota</taxon>
        <taxon>Gammaproteobacteria</taxon>
        <taxon>Chromatiales</taxon>
        <taxon>Sedimenticolaceae</taxon>
        <taxon>Sedimenticola</taxon>
    </lineage>
</organism>
<accession>A0A831RHK8</accession>
<dbReference type="EMBL" id="DRKP01000041">
    <property type="protein sequence ID" value="HEB95397.1"/>
    <property type="molecule type" value="Genomic_DNA"/>
</dbReference>
<gene>
    <name evidence="1" type="ORF">ENI96_03060</name>
</gene>
<sequence length="184" mass="19720">MARLPDRDQQIVAAHAPFICKVVETCRNEALRPEYEAVLKTAEENGWGRLVAAIRGIVAGQRDLDAIPGLDQEDRVIAEAIMRGLQNPATLPDPRAKPDPSLAAPGLAAMILAAGRGDVQALTLISNMAEQMSRAGGPMARLAAVIRPLINGEREPEVLCKGVDPKTEAVILGILEELKKAELH</sequence>
<protein>
    <submittedName>
        <fullName evidence="1">Uncharacterized protein</fullName>
    </submittedName>
</protein>
<proteinExistence type="predicted"/>
<reference evidence="1" key="1">
    <citation type="journal article" date="2020" name="mSystems">
        <title>Genome- and Community-Level Interaction Insights into Carbon Utilization and Element Cycling Functions of Hydrothermarchaeota in Hydrothermal Sediment.</title>
        <authorList>
            <person name="Zhou Z."/>
            <person name="Liu Y."/>
            <person name="Xu W."/>
            <person name="Pan J."/>
            <person name="Luo Z.H."/>
            <person name="Li M."/>
        </authorList>
    </citation>
    <scope>NUCLEOTIDE SEQUENCE [LARGE SCALE GENOMIC DNA]</scope>
    <source>
        <strain evidence="1">HyVt-443</strain>
    </source>
</reference>